<dbReference type="InterPro" id="IPR012677">
    <property type="entry name" value="Nucleotide-bd_a/b_plait_sf"/>
</dbReference>
<protein>
    <submittedName>
        <fullName evidence="2">Uncharacterized protein</fullName>
    </submittedName>
</protein>
<sequence length="519" mass="57663">MTTSLSMRLHITPLNNDLLPIVLGPGLAKSAENVSYQSIETFPENNYGYLDLPEQDAKKLIAKLNGAILKGKRMKVEEARPRKRSRKTAEAEEPAEHEEPRKKSKKSRKGPEERDVLQGHELPSDRKVKRGWTESKSEKTSSREDKSKDKSKDKKKSKSQAPSKYTEKEELLFRTNLPPNKEDLRTAKKDKKSKKSHSAGTVIHEFEKTAPQPSFLRDTTSAGRAAEYVENIGWVDDKGEVVEKEPPSLKRKKAAKAQVLTIDVLPLNGPRKEHVPPKQRLPAKSTSSSTSDPVESAISDKEENVGVLDDETSSSGITSSSGSATEAESEAESTLANEHRGEPPLSSHTEVQAAPETPPKVHPLEALFKKPKPPTGDDAAKPSLEIETSFSFFGLAPEETDELPPMPNTPFTSQDIYSRGVRSAAPTPDTAHPSRFMSFASALAARTQGHSDDEVLSEAEEAQAPGPSRQQPETRVESDFEKRFWAERGPNNRAWKANKRAALKEQRQKQNRLRRPRNR</sequence>
<name>A0AAN8I4T6_9EURO</name>
<dbReference type="EMBL" id="JAKLMC020000008">
    <property type="protein sequence ID" value="KAK5954512.1"/>
    <property type="molecule type" value="Genomic_DNA"/>
</dbReference>
<reference evidence="2 3" key="1">
    <citation type="submission" date="2022-12" db="EMBL/GenBank/DDBJ databases">
        <title>Genomic features and morphological characterization of a novel Knufia sp. strain isolated from spacecraft assembly facility.</title>
        <authorList>
            <person name="Teixeira M."/>
            <person name="Chander A.M."/>
            <person name="Stajich J.E."/>
            <person name="Venkateswaran K."/>
        </authorList>
    </citation>
    <scope>NUCLEOTIDE SEQUENCE [LARGE SCALE GENOMIC DNA]</scope>
    <source>
        <strain evidence="2 3">FJI-L2-BK-P2</strain>
    </source>
</reference>
<evidence type="ECO:0000256" key="1">
    <source>
        <dbReference type="SAM" id="MobiDB-lite"/>
    </source>
</evidence>
<comment type="caution">
    <text evidence="2">The sequence shown here is derived from an EMBL/GenBank/DDBJ whole genome shotgun (WGS) entry which is preliminary data.</text>
</comment>
<feature type="compositionally biased region" description="Basic and acidic residues" evidence="1">
    <location>
        <begin position="472"/>
        <end position="486"/>
    </location>
</feature>
<feature type="compositionally biased region" description="Low complexity" evidence="1">
    <location>
        <begin position="313"/>
        <end position="326"/>
    </location>
</feature>
<accession>A0AAN8I4T6</accession>
<dbReference type="Proteomes" id="UP001316803">
    <property type="component" value="Unassembled WGS sequence"/>
</dbReference>
<dbReference type="Gene3D" id="3.30.70.330">
    <property type="match status" value="1"/>
</dbReference>
<gene>
    <name evidence="2" type="ORF">OHC33_004234</name>
</gene>
<evidence type="ECO:0000313" key="3">
    <source>
        <dbReference type="Proteomes" id="UP001316803"/>
    </source>
</evidence>
<feature type="region of interest" description="Disordered" evidence="1">
    <location>
        <begin position="244"/>
        <end position="381"/>
    </location>
</feature>
<dbReference type="AlphaFoldDB" id="A0AAN8I4T6"/>
<feature type="compositionally biased region" description="Basic residues" evidence="1">
    <location>
        <begin position="188"/>
        <end position="197"/>
    </location>
</feature>
<keyword evidence="3" id="KW-1185">Reference proteome</keyword>
<organism evidence="2 3">
    <name type="scientific">Knufia fluminis</name>
    <dbReference type="NCBI Taxonomy" id="191047"/>
    <lineage>
        <taxon>Eukaryota</taxon>
        <taxon>Fungi</taxon>
        <taxon>Dikarya</taxon>
        <taxon>Ascomycota</taxon>
        <taxon>Pezizomycotina</taxon>
        <taxon>Eurotiomycetes</taxon>
        <taxon>Chaetothyriomycetidae</taxon>
        <taxon>Chaetothyriales</taxon>
        <taxon>Trichomeriaceae</taxon>
        <taxon>Knufia</taxon>
    </lineage>
</organism>
<feature type="region of interest" description="Disordered" evidence="1">
    <location>
        <begin position="441"/>
        <end position="519"/>
    </location>
</feature>
<proteinExistence type="predicted"/>
<evidence type="ECO:0000313" key="2">
    <source>
        <dbReference type="EMBL" id="KAK5954512.1"/>
    </source>
</evidence>
<feature type="region of interest" description="Disordered" evidence="1">
    <location>
        <begin position="73"/>
        <end position="217"/>
    </location>
</feature>
<feature type="compositionally biased region" description="Basic and acidic residues" evidence="1">
    <location>
        <begin position="109"/>
        <end position="152"/>
    </location>
</feature>
<feature type="compositionally biased region" description="Basic residues" evidence="1">
    <location>
        <begin position="509"/>
        <end position="519"/>
    </location>
</feature>